<keyword evidence="3" id="KW-0479">Metal-binding</keyword>
<dbReference type="Gene3D" id="3.20.20.70">
    <property type="entry name" value="Aldolase class I"/>
    <property type="match status" value="1"/>
</dbReference>
<reference evidence="7 8" key="1">
    <citation type="submission" date="2020-10" db="EMBL/GenBank/DDBJ databases">
        <authorList>
            <person name="Mohd Rani F."/>
        </authorList>
    </citation>
    <scope>NUCLEOTIDE SEQUENCE [LARGE SCALE GENOMIC DNA]</scope>
    <source>
        <strain evidence="7 8">AC1583</strain>
    </source>
</reference>
<comment type="cofactor">
    <cofactor evidence="1">
        <name>[4Fe-4S] cluster</name>
        <dbReference type="ChEBI" id="CHEBI:49883"/>
    </cofactor>
</comment>
<dbReference type="RefSeq" id="WP_192833667.1">
    <property type="nucleotide sequence ID" value="NZ_JADAZL010000001.1"/>
</dbReference>
<dbReference type="InterPro" id="IPR013785">
    <property type="entry name" value="Aldolase_TIM"/>
</dbReference>
<evidence type="ECO:0000256" key="5">
    <source>
        <dbReference type="ARBA" id="ARBA00023014"/>
    </source>
</evidence>
<keyword evidence="5" id="KW-0411">Iron-sulfur</keyword>
<dbReference type="PANTHER" id="PTHR43273:SF8">
    <property type="entry name" value="RADICAL SAM DOMAIN PROTEIN"/>
    <property type="match status" value="1"/>
</dbReference>
<name>A0ABR9NFK3_9GAMM</name>
<keyword evidence="2" id="KW-0949">S-adenosyl-L-methionine</keyword>
<evidence type="ECO:0000256" key="3">
    <source>
        <dbReference type="ARBA" id="ARBA00022723"/>
    </source>
</evidence>
<proteinExistence type="predicted"/>
<accession>A0ABR9NFK3</accession>
<dbReference type="SFLD" id="SFLDS00029">
    <property type="entry name" value="Radical_SAM"/>
    <property type="match status" value="1"/>
</dbReference>
<dbReference type="SFLD" id="SFLDG01384">
    <property type="entry name" value="thioether_bond_formation_requi"/>
    <property type="match status" value="1"/>
</dbReference>
<evidence type="ECO:0000256" key="1">
    <source>
        <dbReference type="ARBA" id="ARBA00001966"/>
    </source>
</evidence>
<evidence type="ECO:0000256" key="4">
    <source>
        <dbReference type="ARBA" id="ARBA00023004"/>
    </source>
</evidence>
<organism evidence="7 8">
    <name type="scientific">Acinetobacter oleivorans</name>
    <dbReference type="NCBI Taxonomy" id="1148157"/>
    <lineage>
        <taxon>Bacteria</taxon>
        <taxon>Pseudomonadati</taxon>
        <taxon>Pseudomonadota</taxon>
        <taxon>Gammaproteobacteria</taxon>
        <taxon>Moraxellales</taxon>
        <taxon>Moraxellaceae</taxon>
        <taxon>Acinetobacter</taxon>
    </lineage>
</organism>
<sequence length="386" mass="44522">MEIFYKNLNTIPYNIYYSNRNKIKTVILQATPFCNIDCSYCYLDNRNSKIKMSDSKILEFIENLLNYEMLASEIDIIWHCGEPLILGADYYNNIITLISEILKNKIKVTYQIQTNGTLLNESWINVLTSKKIFFGISLDGPKEIHDKYRKDRKGNGTFDNVISGLKILKETNTQFSVITVLCQETLENPKILSDFFESLDIKYISLNFPEIEGINKKGLPYNNSTNLKIFNFVKFFYDKRSEDNGLKIFQIEHTIKSILKNTSPPILSEHIPFSTLTISSNGDLYTFSPEFLGFSHKKYGSFKIGNINNYDFNLDKINNFKDEIERGVKNCENSCEYFVICGGGHPASKFFEQGNMECSVHRSCELNIKILTDSISRLIFNNLSNK</sequence>
<protein>
    <submittedName>
        <fullName evidence="7">Radical SAM protein</fullName>
    </submittedName>
</protein>
<dbReference type="SFLD" id="SFLDG01386">
    <property type="entry name" value="main_SPASM_domain-containing"/>
    <property type="match status" value="1"/>
</dbReference>
<dbReference type="CDD" id="cd01335">
    <property type="entry name" value="Radical_SAM"/>
    <property type="match status" value="1"/>
</dbReference>
<evidence type="ECO:0000259" key="6">
    <source>
        <dbReference type="PROSITE" id="PS51918"/>
    </source>
</evidence>
<dbReference type="PANTHER" id="PTHR43273">
    <property type="entry name" value="ANAEROBIC SULFATASE-MATURATING ENZYME HOMOLOG ASLB-RELATED"/>
    <property type="match status" value="1"/>
</dbReference>
<evidence type="ECO:0000313" key="7">
    <source>
        <dbReference type="EMBL" id="MBE2163671.1"/>
    </source>
</evidence>
<dbReference type="Proteomes" id="UP000619170">
    <property type="component" value="Unassembled WGS sequence"/>
</dbReference>
<keyword evidence="4" id="KW-0408">Iron</keyword>
<dbReference type="InterPro" id="IPR007197">
    <property type="entry name" value="rSAM"/>
</dbReference>
<dbReference type="InterPro" id="IPR023867">
    <property type="entry name" value="Sulphatase_maturase_rSAM"/>
</dbReference>
<comment type="caution">
    <text evidence="7">The sequence shown here is derived from an EMBL/GenBank/DDBJ whole genome shotgun (WGS) entry which is preliminary data.</text>
</comment>
<feature type="domain" description="Radical SAM core" evidence="6">
    <location>
        <begin position="18"/>
        <end position="247"/>
    </location>
</feature>
<gene>
    <name evidence="7" type="ORF">IIQ43_03855</name>
</gene>
<keyword evidence="8" id="KW-1185">Reference proteome</keyword>
<dbReference type="SFLD" id="SFLDG01072">
    <property type="entry name" value="dehydrogenase_like"/>
    <property type="match status" value="1"/>
</dbReference>
<evidence type="ECO:0000313" key="8">
    <source>
        <dbReference type="Proteomes" id="UP000619170"/>
    </source>
</evidence>
<reference evidence="8" key="2">
    <citation type="submission" date="2023-07" db="EMBL/GenBank/DDBJ databases">
        <title>Acinetobacter oleivorans assembled AC1583.</title>
        <authorList>
            <person name="Yeo C.C."/>
        </authorList>
    </citation>
    <scope>NUCLEOTIDE SEQUENCE [LARGE SCALE GENOMIC DNA]</scope>
    <source>
        <strain evidence="8">AC1583</strain>
    </source>
</reference>
<dbReference type="InterPro" id="IPR058240">
    <property type="entry name" value="rSAM_sf"/>
</dbReference>
<dbReference type="SUPFAM" id="SSF102114">
    <property type="entry name" value="Radical SAM enzymes"/>
    <property type="match status" value="1"/>
</dbReference>
<dbReference type="EMBL" id="JADAZL010000001">
    <property type="protein sequence ID" value="MBE2163671.1"/>
    <property type="molecule type" value="Genomic_DNA"/>
</dbReference>
<dbReference type="SFLD" id="SFLDG01067">
    <property type="entry name" value="SPASM/twitch_domain_containing"/>
    <property type="match status" value="1"/>
</dbReference>
<evidence type="ECO:0000256" key="2">
    <source>
        <dbReference type="ARBA" id="ARBA00022691"/>
    </source>
</evidence>
<dbReference type="Pfam" id="PF04055">
    <property type="entry name" value="Radical_SAM"/>
    <property type="match status" value="1"/>
</dbReference>
<dbReference type="PROSITE" id="PS51918">
    <property type="entry name" value="RADICAL_SAM"/>
    <property type="match status" value="1"/>
</dbReference>